<dbReference type="PANTHER" id="PTHR30383:SF5">
    <property type="entry name" value="SGNH HYDROLASE-TYPE ESTERASE DOMAIN-CONTAINING PROTEIN"/>
    <property type="match status" value="1"/>
</dbReference>
<feature type="region of interest" description="Disordered" evidence="1">
    <location>
        <begin position="27"/>
        <end position="66"/>
    </location>
</feature>
<dbReference type="EMBL" id="CP000353">
    <property type="protein sequence ID" value="ABF11891.1"/>
    <property type="molecule type" value="Genomic_DNA"/>
</dbReference>
<feature type="compositionally biased region" description="Polar residues" evidence="1">
    <location>
        <begin position="88"/>
        <end position="109"/>
    </location>
</feature>
<feature type="domain" description="SGNH hydrolase-type esterase" evidence="3">
    <location>
        <begin position="251"/>
        <end position="426"/>
    </location>
</feature>
<dbReference type="CDD" id="cd00229">
    <property type="entry name" value="SGNH_hydrolase"/>
    <property type="match status" value="1"/>
</dbReference>
<sequence length="444" mass="46221">MKSKLAALSMALAVGLVSGCGGGGGDGTTQASGGSSGTASPAAPGTTPSTPVTPVTPPTTTNPPATVTELQTTKALLKSALADGGAPTTMTSPPIITAGTANMPSTIKDSTLVPPNDPSLRYIGAMETAGTAFPDDLLVKNTAVNYGGLGRDSNVYYIEFVTDAPTFEILVKGNYQISAHRILVDGQYASTTPVAYPDDGNLYLTRVDFQGARKSRKIRIETPNMRFGGLRIAPGDSVTAPPVVPKVRAVILGDSITEGMAGLGYSFDNYAAKLGYLVGWNDMYQSGVGSTGYLAAPAPKLKFRDRVATDVYPFKPHVVVIAGGLNDACTSTDEFKAEATALFDDVQKNLPNTVVFVVGPWSPGCELQAHQDAIKAAVGTRANFYFIDNMAEQWQTGTGNVANPKGDGNSDIYISADGVHPTPAGHIYLAGKMADAVRKVVSTF</sequence>
<dbReference type="Gene3D" id="3.40.50.1110">
    <property type="entry name" value="SGNH hydrolase"/>
    <property type="match status" value="1"/>
</dbReference>
<feature type="signal peptide" evidence="2">
    <location>
        <begin position="1"/>
        <end position="23"/>
    </location>
</feature>
<dbReference type="GO" id="GO:0004622">
    <property type="term" value="F:phosphatidylcholine lysophospholipase activity"/>
    <property type="evidence" value="ECO:0007669"/>
    <property type="project" value="TreeGrafter"/>
</dbReference>
<keyword evidence="2" id="KW-0732">Signal</keyword>
<dbReference type="PROSITE" id="PS51257">
    <property type="entry name" value="PROKAR_LIPOPROTEIN"/>
    <property type="match status" value="1"/>
</dbReference>
<evidence type="ECO:0000256" key="1">
    <source>
        <dbReference type="SAM" id="MobiDB-lite"/>
    </source>
</evidence>
<feature type="compositionally biased region" description="Low complexity" evidence="1">
    <location>
        <begin position="28"/>
        <end position="53"/>
    </location>
</feature>
<dbReference type="Proteomes" id="UP000002429">
    <property type="component" value="Plasmid megaplasmid"/>
</dbReference>
<geneLocation type="plasmid" evidence="4 5">
    <name>megaplasmid</name>
</geneLocation>
<gene>
    <name evidence="4" type="ordered locus">Rmet_5029</name>
</gene>
<evidence type="ECO:0000256" key="2">
    <source>
        <dbReference type="SAM" id="SignalP"/>
    </source>
</evidence>
<proteinExistence type="predicted"/>
<dbReference type="SUPFAM" id="SSF52266">
    <property type="entry name" value="SGNH hydrolase"/>
    <property type="match status" value="1"/>
</dbReference>
<dbReference type="InterPro" id="IPR036514">
    <property type="entry name" value="SGNH_hydro_sf"/>
</dbReference>
<feature type="region of interest" description="Disordered" evidence="1">
    <location>
        <begin position="83"/>
        <end position="113"/>
    </location>
</feature>
<keyword evidence="5" id="KW-1185">Reference proteome</keyword>
<feature type="chain" id="PRO_5004193368" evidence="2">
    <location>
        <begin position="24"/>
        <end position="444"/>
    </location>
</feature>
<dbReference type="KEGG" id="rme:Rmet_5029"/>
<dbReference type="PANTHER" id="PTHR30383">
    <property type="entry name" value="THIOESTERASE 1/PROTEASE 1/LYSOPHOSPHOLIPASE L1"/>
    <property type="match status" value="1"/>
</dbReference>
<evidence type="ECO:0000259" key="3">
    <source>
        <dbReference type="Pfam" id="PF13472"/>
    </source>
</evidence>
<keyword evidence="4" id="KW-0614">Plasmid</keyword>
<accession>Q1LD85</accession>
<reference evidence="5" key="1">
    <citation type="journal article" date="2010" name="PLoS ONE">
        <title>The complete genome sequence of Cupriavidus metallidurans strain CH34, a master survivalist in harsh and anthropogenic environments.</title>
        <authorList>
            <person name="Janssen P.J."/>
            <person name="Van Houdt R."/>
            <person name="Moors H."/>
            <person name="Monsieurs P."/>
            <person name="Morin N."/>
            <person name="Michaux A."/>
            <person name="Benotmane M.A."/>
            <person name="Leys N."/>
            <person name="Vallaeys T."/>
            <person name="Lapidus A."/>
            <person name="Monchy S."/>
            <person name="Medigue C."/>
            <person name="Taghavi S."/>
            <person name="McCorkle S."/>
            <person name="Dunn J."/>
            <person name="van der Lelie D."/>
            <person name="Mergeay M."/>
        </authorList>
    </citation>
    <scope>NUCLEOTIDE SEQUENCE [LARGE SCALE GENOMIC DNA]</scope>
    <source>
        <strain evidence="5">ATCC 43123 / DSM 2839 / NBRC 102507 / CH34</strain>
    </source>
</reference>
<dbReference type="eggNOG" id="COG2755">
    <property type="taxonomic scope" value="Bacteria"/>
</dbReference>
<dbReference type="InterPro" id="IPR013830">
    <property type="entry name" value="SGNH_hydro"/>
</dbReference>
<dbReference type="AlphaFoldDB" id="Q1LD85"/>
<dbReference type="InterPro" id="IPR051532">
    <property type="entry name" value="Ester_Hydrolysis_Enzymes"/>
</dbReference>
<dbReference type="HOGENOM" id="CLU_616586_0_0_4"/>
<organism evidence="4 5">
    <name type="scientific">Cupriavidus metallidurans (strain ATCC 43123 / DSM 2839 / NBRC 102507 / CH34)</name>
    <name type="common">Ralstonia metallidurans</name>
    <dbReference type="NCBI Taxonomy" id="266264"/>
    <lineage>
        <taxon>Bacteria</taxon>
        <taxon>Pseudomonadati</taxon>
        <taxon>Pseudomonadota</taxon>
        <taxon>Betaproteobacteria</taxon>
        <taxon>Burkholderiales</taxon>
        <taxon>Burkholderiaceae</taxon>
        <taxon>Cupriavidus</taxon>
    </lineage>
</organism>
<evidence type="ECO:0000313" key="4">
    <source>
        <dbReference type="EMBL" id="ABF11891.1"/>
    </source>
</evidence>
<protein>
    <submittedName>
        <fullName evidence="4">Lipase/acylhydrolase, GDSL-like protein</fullName>
    </submittedName>
</protein>
<name>Q1LD85_CUPMC</name>
<dbReference type="Pfam" id="PF13472">
    <property type="entry name" value="Lipase_GDSL_2"/>
    <property type="match status" value="1"/>
</dbReference>
<dbReference type="RefSeq" id="WP_011519440.1">
    <property type="nucleotide sequence ID" value="NC_007974.2"/>
</dbReference>
<evidence type="ECO:0000313" key="5">
    <source>
        <dbReference type="Proteomes" id="UP000002429"/>
    </source>
</evidence>